<comment type="caution">
    <text evidence="1">The sequence shown here is derived from an EMBL/GenBank/DDBJ whole genome shotgun (WGS) entry which is preliminary data.</text>
</comment>
<protein>
    <submittedName>
        <fullName evidence="1">Uncharacterized protein</fullName>
    </submittedName>
</protein>
<proteinExistence type="predicted"/>
<sequence>MPGTAKFKTGIYREKTAVPMMINQWYSSLLHKKNAVGGT</sequence>
<dbReference type="STRING" id="411490.ANACAC_00457"/>
<name>B0MA82_ANACD</name>
<dbReference type="AlphaFoldDB" id="B0MA82"/>
<organism evidence="1 2">
    <name type="scientific">Anaerostipes caccae (strain DSM 14662 / CCUG 47493 / JCM 13470 / NCIMB 13811 / L1-92)</name>
    <dbReference type="NCBI Taxonomy" id="411490"/>
    <lineage>
        <taxon>Bacteria</taxon>
        <taxon>Bacillati</taxon>
        <taxon>Bacillota</taxon>
        <taxon>Clostridia</taxon>
        <taxon>Lachnospirales</taxon>
        <taxon>Lachnospiraceae</taxon>
        <taxon>Anaerostipes</taxon>
    </lineage>
</organism>
<dbReference type="EMBL" id="ABAX03000003">
    <property type="protein sequence ID" value="EDR98923.1"/>
    <property type="molecule type" value="Genomic_DNA"/>
</dbReference>
<evidence type="ECO:0000313" key="2">
    <source>
        <dbReference type="Proteomes" id="UP000004935"/>
    </source>
</evidence>
<reference evidence="1" key="1">
    <citation type="submission" date="2007-11" db="EMBL/GenBank/DDBJ databases">
        <authorList>
            <person name="Fulton L."/>
            <person name="Clifton S."/>
            <person name="Fulton B."/>
            <person name="Xu J."/>
            <person name="Minx P."/>
            <person name="Pepin K.H."/>
            <person name="Johnson M."/>
            <person name="Thiruvilangam P."/>
            <person name="Bhonagiri V."/>
            <person name="Nash W.E."/>
            <person name="Mardis E.R."/>
            <person name="Wilson R.K."/>
        </authorList>
    </citation>
    <scope>NUCLEOTIDE SEQUENCE [LARGE SCALE GENOMIC DNA]</scope>
    <source>
        <strain evidence="1">DSM 14662</strain>
    </source>
</reference>
<evidence type="ECO:0000313" key="1">
    <source>
        <dbReference type="EMBL" id="EDR98923.1"/>
    </source>
</evidence>
<dbReference type="HOGENOM" id="CLU_3303717_0_0_9"/>
<keyword evidence="2" id="KW-1185">Reference proteome</keyword>
<gene>
    <name evidence="1" type="ORF">ANACAC_00457</name>
</gene>
<accession>B0MA82</accession>
<reference evidence="1" key="2">
    <citation type="submission" date="2013-11" db="EMBL/GenBank/DDBJ databases">
        <title>Draft genome sequence of Anaerostipes caccae (DSM 14662).</title>
        <authorList>
            <person name="Sudarsanam P."/>
            <person name="Ley R."/>
            <person name="Guruge J."/>
            <person name="Turnbaugh P.J."/>
            <person name="Mahowald M."/>
            <person name="Liep D."/>
            <person name="Gordon J."/>
        </authorList>
    </citation>
    <scope>NUCLEOTIDE SEQUENCE</scope>
    <source>
        <strain evidence="1">DSM 14662</strain>
    </source>
</reference>
<dbReference type="Proteomes" id="UP000004935">
    <property type="component" value="Unassembled WGS sequence"/>
</dbReference>